<evidence type="ECO:0000256" key="8">
    <source>
        <dbReference type="ARBA" id="ARBA00023242"/>
    </source>
</evidence>
<keyword evidence="15" id="KW-1185">Reference proteome</keyword>
<evidence type="ECO:0000256" key="11">
    <source>
        <dbReference type="RuleBase" id="RU271113"/>
    </source>
</evidence>
<evidence type="ECO:0000256" key="4">
    <source>
        <dbReference type="ARBA" id="ARBA00022603"/>
    </source>
</evidence>
<evidence type="ECO:0000256" key="7">
    <source>
        <dbReference type="ARBA" id="ARBA00022853"/>
    </source>
</evidence>
<feature type="region of interest" description="Disordered" evidence="12">
    <location>
        <begin position="1064"/>
        <end position="1151"/>
    </location>
</feature>
<keyword evidence="7 11" id="KW-0156">Chromatin regulator</keyword>
<keyword evidence="5 11" id="KW-0808">Transferase</keyword>
<comment type="catalytic activity">
    <reaction evidence="10 11">
        <text>L-lysyl(79)-[histone H3] + 3 S-adenosyl-L-methionine = N(6),N(6),N(6)-trimethyl-L-lysyl(79)-[histone H3] + 3 S-adenosyl-L-homocysteine + 3 H(+)</text>
        <dbReference type="Rhea" id="RHEA:60328"/>
        <dbReference type="Rhea" id="RHEA-COMP:15549"/>
        <dbReference type="Rhea" id="RHEA-COMP:15552"/>
        <dbReference type="ChEBI" id="CHEBI:15378"/>
        <dbReference type="ChEBI" id="CHEBI:29969"/>
        <dbReference type="ChEBI" id="CHEBI:57856"/>
        <dbReference type="ChEBI" id="CHEBI:59789"/>
        <dbReference type="ChEBI" id="CHEBI:61961"/>
        <dbReference type="EC" id="2.1.1.360"/>
    </reaction>
</comment>
<evidence type="ECO:0000256" key="6">
    <source>
        <dbReference type="ARBA" id="ARBA00022691"/>
    </source>
</evidence>
<feature type="domain" description="DOT1" evidence="13">
    <location>
        <begin position="12"/>
        <end position="327"/>
    </location>
</feature>
<comment type="miscellaneous">
    <text evidence="11">In contrast to other lysine histone methyltransferases, it does not contain a SET domain, suggesting the existence of another mechanism for methylation of lysine residues of histones.</text>
</comment>
<dbReference type="GO" id="GO:0006281">
    <property type="term" value="P:DNA repair"/>
    <property type="evidence" value="ECO:0007669"/>
    <property type="project" value="TreeGrafter"/>
</dbReference>
<sequence length="1170" mass="132130">MELRLHSPVGSDPVVYKWPMIIGRGSDKHDGALGIIETIKLVSDDFPDMKMPLENNILCNYDTKSYDSMKSLCDRFNKAIDSMVQMNKGTSLQKFSKKASRSLLRHIIQQVYNVSVTDPDKLNQYEPFSPEVYGETSFDLICQMIDLINITEDDIFIDLGSGVGQIVLQMAAATQCKICWGVEKADVPSSYSDFMHLNFQKWMSWYGKQCGKYQLLKGDFLSEEHREKITNATIVFVNNYAFGPQVDHMLKQRFADLKDGARIVSSRSFCPLNFRMSERNLSDIGTIMHVTAMEPITGSVSWTCNPVKYYLHVIDRTKLERYFTQNKPPVPKSRVNGDKQKLTTTISVNNCSSDDTDSLFSTLNGDSVDGSATTGLTPDKTITNNNGRCAWSDLGGQNSEEENENNTDIQSRTTRKVMKRNTPRRSRSFKITPTTYLNRSHSEATVPEKKTVEKIAKAKRVVSTNRKQKAKRKPPKRNVKISASLNLLHSETVLSTTPEVSMSIKEPPKGCVDHTLTSITGVGAGYAATHTELPPPTGDIPYSLQLLLDDYKEGFMNMINMFKTQKFREDVEAQIIAEKEKKQNSNMKINQIKKQIDHLIKDSCSLLKTRMKELDIYPTNTTGDVLTAAKVIVLRHKDLQTKVAKVKNETNVLENQHWDYYCKRAAEVNAVGTPGHLLVHQTDNSTDQEINTQRLLMTELMANRKRKHALSSTIEGVKTEIDNLEKQNSSNKFNGSLVNQMCNNKKSRIRSQDWPEVPDIARIDEKNPEILAQKILETGRQIEARKIIENGRQVELSTRYQRSNKIYNRNSSDTPLKVPFYDEHVKDLITHALNEPSSKGPDYTIVSPAKVALRRHLSQEKISPSPPIQQQNVITRTIGDVLNNEIERCLEMDRHNRTLEISNQSIINAVVPLSMHIRNKDTAQAIHSLPSEKRSFMYIPLPKAELKPYQESLFSDDILPPHLITLKEEPVEGLAASLHDRLLDNDGDDSNGDEGLSFKEEKTESDTQSPHRTLKRSSESPGPLNAKKMTPMSDRLPSEEDEKWNDRIRERFDSLVTFASLELDKRRRNSSDAAAANTSPDSGIGHGDPPPALQPPPSPSPPFSPAPLDGPYSPVPAPTVTAPNIPLKYQRHTNHKKKSFRDKYRSTGPKAKTWAAKWMDDEIQSTSNFF</sequence>
<dbReference type="PANTHER" id="PTHR21451:SF0">
    <property type="entry name" value="HISTONE-LYSINE N-METHYLTRANSFERASE, H3 LYSINE-79 SPECIFIC"/>
    <property type="match status" value="1"/>
</dbReference>
<feature type="compositionally biased region" description="Polar residues" evidence="12">
    <location>
        <begin position="370"/>
        <end position="387"/>
    </location>
</feature>
<dbReference type="InterPro" id="IPR025789">
    <property type="entry name" value="DOT1_dom"/>
</dbReference>
<feature type="compositionally biased region" description="Basic residues" evidence="12">
    <location>
        <begin position="1129"/>
        <end position="1140"/>
    </location>
</feature>
<evidence type="ECO:0000256" key="3">
    <source>
        <dbReference type="ARBA" id="ARBA00020987"/>
    </source>
</evidence>
<dbReference type="EMBL" id="CARXXK010000001">
    <property type="protein sequence ID" value="CAI6349327.1"/>
    <property type="molecule type" value="Genomic_DNA"/>
</dbReference>
<accession>A0AAV0W0S6</accession>
<feature type="compositionally biased region" description="Basic residues" evidence="12">
    <location>
        <begin position="413"/>
        <end position="424"/>
    </location>
</feature>
<evidence type="ECO:0000313" key="15">
    <source>
        <dbReference type="Proteomes" id="UP001160148"/>
    </source>
</evidence>
<reference evidence="14 15" key="1">
    <citation type="submission" date="2023-01" db="EMBL/GenBank/DDBJ databases">
        <authorList>
            <person name="Whitehead M."/>
        </authorList>
    </citation>
    <scope>NUCLEOTIDE SEQUENCE [LARGE SCALE GENOMIC DNA]</scope>
</reference>
<keyword evidence="8 11" id="KW-0539">Nucleus</keyword>
<keyword evidence="6 11" id="KW-0949">S-adenosyl-L-methionine</keyword>
<evidence type="ECO:0000313" key="14">
    <source>
        <dbReference type="EMBL" id="CAI6349327.1"/>
    </source>
</evidence>
<gene>
    <name evidence="14" type="ORF">MEUPH1_LOCUS5903</name>
</gene>
<evidence type="ECO:0000256" key="1">
    <source>
        <dbReference type="ARBA" id="ARBA00004123"/>
    </source>
</evidence>
<dbReference type="PROSITE" id="PS51569">
    <property type="entry name" value="DOT1"/>
    <property type="match status" value="1"/>
</dbReference>
<comment type="function">
    <text evidence="11">Histone methyltransferase that specifically trimethylates histone H3 to form H3K79me3. This methylation is required for telomere silencing and for the pachytene checkpoint during the meiotic cell cycle by allowing the recruitment of RAD9 to double strand breaks. Nucleosomes are preferred as substrate compared to free histone.</text>
</comment>
<dbReference type="GO" id="GO:0000077">
    <property type="term" value="P:DNA damage checkpoint signaling"/>
    <property type="evidence" value="ECO:0007669"/>
    <property type="project" value="TreeGrafter"/>
</dbReference>
<dbReference type="GO" id="GO:0032259">
    <property type="term" value="P:methylation"/>
    <property type="evidence" value="ECO:0007669"/>
    <property type="project" value="UniProtKB-KW"/>
</dbReference>
<evidence type="ECO:0000256" key="5">
    <source>
        <dbReference type="ARBA" id="ARBA00022679"/>
    </source>
</evidence>
<dbReference type="EC" id="2.1.1.360" evidence="2 11"/>
<dbReference type="AlphaFoldDB" id="A0AAV0W0S6"/>
<protein>
    <recommendedName>
        <fullName evidence="3 11">Histone-lysine N-methyltransferase, H3 lysine-79 specific</fullName>
        <ecNumber evidence="2 11">2.1.1.360</ecNumber>
    </recommendedName>
    <alternativeName>
        <fullName evidence="9 11">Histone H3-K79 methyltransferase</fullName>
    </alternativeName>
</protein>
<keyword evidence="4 11" id="KW-0489">Methyltransferase</keyword>
<proteinExistence type="inferred from homology"/>
<comment type="caution">
    <text evidence="14">The sequence shown here is derived from an EMBL/GenBank/DDBJ whole genome shotgun (WGS) entry which is preliminary data.</text>
</comment>
<name>A0AAV0W0S6_9HEMI</name>
<feature type="region of interest" description="Disordered" evidence="12">
    <location>
        <begin position="369"/>
        <end position="424"/>
    </location>
</feature>
<dbReference type="Proteomes" id="UP001160148">
    <property type="component" value="Unassembled WGS sequence"/>
</dbReference>
<evidence type="ECO:0000256" key="10">
    <source>
        <dbReference type="ARBA" id="ARBA00047770"/>
    </source>
</evidence>
<dbReference type="FunFam" id="3.40.50.150:FF:000033">
    <property type="entry name" value="Histone-lysine N-methyltransferase, H3 lysine-79 specific"/>
    <property type="match status" value="1"/>
</dbReference>
<dbReference type="Gene3D" id="3.40.50.150">
    <property type="entry name" value="Vaccinia Virus protein VP39"/>
    <property type="match status" value="1"/>
</dbReference>
<feature type="compositionally biased region" description="Basic and acidic residues" evidence="12">
    <location>
        <begin position="996"/>
        <end position="1005"/>
    </location>
</feature>
<evidence type="ECO:0000256" key="9">
    <source>
        <dbReference type="ARBA" id="ARBA00029821"/>
    </source>
</evidence>
<dbReference type="GO" id="GO:0140956">
    <property type="term" value="F:histone H3K79 trimethyltransferase activity"/>
    <property type="evidence" value="ECO:0007669"/>
    <property type="project" value="UniProtKB-EC"/>
</dbReference>
<comment type="similarity">
    <text evidence="11">Belongs to the class I-like SAM-binding methyltransferase superfamily. DOT1 family.</text>
</comment>
<dbReference type="Gene3D" id="1.10.260.60">
    <property type="match status" value="1"/>
</dbReference>
<feature type="compositionally biased region" description="Pro residues" evidence="12">
    <location>
        <begin position="1088"/>
        <end position="1105"/>
    </location>
</feature>
<dbReference type="GO" id="GO:0035097">
    <property type="term" value="C:histone methyltransferase complex"/>
    <property type="evidence" value="ECO:0007669"/>
    <property type="project" value="UniProtKB-ARBA"/>
</dbReference>
<feature type="compositionally biased region" description="Low complexity" evidence="12">
    <location>
        <begin position="1071"/>
        <end position="1082"/>
    </location>
</feature>
<dbReference type="InterPro" id="IPR029063">
    <property type="entry name" value="SAM-dependent_MTases_sf"/>
</dbReference>
<comment type="subcellular location">
    <subcellularLocation>
        <location evidence="1 11">Nucleus</location>
    </subcellularLocation>
</comment>
<feature type="region of interest" description="Disordered" evidence="12">
    <location>
        <begin position="982"/>
        <end position="1042"/>
    </location>
</feature>
<evidence type="ECO:0000259" key="13">
    <source>
        <dbReference type="PROSITE" id="PS51569"/>
    </source>
</evidence>
<dbReference type="SUPFAM" id="SSF53335">
    <property type="entry name" value="S-adenosyl-L-methionine-dependent methyltransferases"/>
    <property type="match status" value="1"/>
</dbReference>
<dbReference type="PANTHER" id="PTHR21451">
    <property type="entry name" value="HISTONE H3 METHYLTRANSFERASE"/>
    <property type="match status" value="1"/>
</dbReference>
<evidence type="ECO:0000256" key="12">
    <source>
        <dbReference type="SAM" id="MobiDB-lite"/>
    </source>
</evidence>
<dbReference type="Pfam" id="PF08123">
    <property type="entry name" value="DOT1"/>
    <property type="match status" value="1"/>
</dbReference>
<dbReference type="InterPro" id="IPR030445">
    <property type="entry name" value="H3-K79_meTrfase"/>
</dbReference>
<organism evidence="14 15">
    <name type="scientific">Macrosiphum euphorbiae</name>
    <name type="common">potato aphid</name>
    <dbReference type="NCBI Taxonomy" id="13131"/>
    <lineage>
        <taxon>Eukaryota</taxon>
        <taxon>Metazoa</taxon>
        <taxon>Ecdysozoa</taxon>
        <taxon>Arthropoda</taxon>
        <taxon>Hexapoda</taxon>
        <taxon>Insecta</taxon>
        <taxon>Pterygota</taxon>
        <taxon>Neoptera</taxon>
        <taxon>Paraneoptera</taxon>
        <taxon>Hemiptera</taxon>
        <taxon>Sternorrhyncha</taxon>
        <taxon>Aphidomorpha</taxon>
        <taxon>Aphidoidea</taxon>
        <taxon>Aphididae</taxon>
        <taxon>Macrosiphini</taxon>
        <taxon>Macrosiphum</taxon>
    </lineage>
</organism>
<evidence type="ECO:0000256" key="2">
    <source>
        <dbReference type="ARBA" id="ARBA00012190"/>
    </source>
</evidence>